<dbReference type="EMBL" id="CBHH010000020">
    <property type="protein sequence ID" value="CDD55807.1"/>
    <property type="molecule type" value="Genomic_DNA"/>
</dbReference>
<keyword evidence="1" id="KW-0812">Transmembrane</keyword>
<reference evidence="2" key="1">
    <citation type="submission" date="2012-11" db="EMBL/GenBank/DDBJ databases">
        <title>Dependencies among metagenomic species, viruses, plasmids and units of genetic variation.</title>
        <authorList>
            <person name="Nielsen H.B."/>
            <person name="Almeida M."/>
            <person name="Juncker A.S."/>
            <person name="Rasmussen S."/>
            <person name="Li J."/>
            <person name="Sunagawa S."/>
            <person name="Plichta D."/>
            <person name="Gautier L."/>
            <person name="Le Chatelier E."/>
            <person name="Peletier E."/>
            <person name="Bonde I."/>
            <person name="Nielsen T."/>
            <person name="Manichanh C."/>
            <person name="Arumugam M."/>
            <person name="Batto J."/>
            <person name="Santos M.B.Q.D."/>
            <person name="Blom N."/>
            <person name="Borruel N."/>
            <person name="Burgdorf K.S."/>
            <person name="Boumezbeur F."/>
            <person name="Casellas F."/>
            <person name="Dore J."/>
            <person name="Guarner F."/>
            <person name="Hansen T."/>
            <person name="Hildebrand F."/>
            <person name="Kaas R.S."/>
            <person name="Kennedy S."/>
            <person name="Kristiansen K."/>
            <person name="Kultima J.R."/>
            <person name="Leonard P."/>
            <person name="Levenez F."/>
            <person name="Lund O."/>
            <person name="Moumen B."/>
            <person name="Le Paslier D."/>
            <person name="Pons N."/>
            <person name="Pedersen O."/>
            <person name="Prifti E."/>
            <person name="Qin J."/>
            <person name="Raes J."/>
            <person name="Tap J."/>
            <person name="Tims S."/>
            <person name="Ussery D.W."/>
            <person name="Yamada T."/>
            <person name="MetaHit consortium"/>
            <person name="Renault P."/>
            <person name="Sicheritz-Ponten T."/>
            <person name="Bork P."/>
            <person name="Wang J."/>
            <person name="Brunak S."/>
            <person name="Ehrlich S.D."/>
        </authorList>
    </citation>
    <scope>NUCLEOTIDE SEQUENCE [LARGE SCALE GENOMIC DNA]</scope>
</reference>
<name>R7B1R4_9FIRM</name>
<proteinExistence type="predicted"/>
<gene>
    <name evidence="2" type="ORF">BN656_00532</name>
</gene>
<dbReference type="Proteomes" id="UP000018141">
    <property type="component" value="Unassembled WGS sequence"/>
</dbReference>
<organism evidence="2 3">
    <name type="scientific">Bacteroides pectinophilus CAG:437</name>
    <dbReference type="NCBI Taxonomy" id="1263051"/>
    <lineage>
        <taxon>Bacteria</taxon>
        <taxon>Bacillati</taxon>
        <taxon>Bacillota</taxon>
        <taxon>Clostridia</taxon>
        <taxon>Eubacteriales</taxon>
    </lineage>
</organism>
<keyword evidence="1" id="KW-1133">Transmembrane helix</keyword>
<dbReference type="AlphaFoldDB" id="R7B1R4"/>
<evidence type="ECO:0000256" key="1">
    <source>
        <dbReference type="SAM" id="Phobius"/>
    </source>
</evidence>
<evidence type="ECO:0000313" key="2">
    <source>
        <dbReference type="EMBL" id="CDD55807.1"/>
    </source>
</evidence>
<keyword evidence="1" id="KW-0472">Membrane</keyword>
<evidence type="ECO:0008006" key="4">
    <source>
        <dbReference type="Google" id="ProtNLM"/>
    </source>
</evidence>
<protein>
    <recommendedName>
        <fullName evidence="4">J domain-containing protein</fullName>
    </recommendedName>
</protein>
<evidence type="ECO:0000313" key="3">
    <source>
        <dbReference type="Proteomes" id="UP000018141"/>
    </source>
</evidence>
<feature type="transmembrane region" description="Helical" evidence="1">
    <location>
        <begin position="398"/>
        <end position="415"/>
    </location>
</feature>
<sequence>MTDWKMLKIEPCDDYKTINEAFTKQVISINPERNPSDYRRLYVTYKEALREAARMIAVKDGKRAEDLDFNFNDDRYLDEFMIIIGNICSGELKNSHVVWKSVIDDSDYRTLQRTDSFITEFDSYMSNVSGLDDNIWKYLIEHFKVYGFAAQNKKLIANLQKYGGVKQDVFYGAEPVMAQVQRITMPEQRTVMPEQRTIIPEQCSKIPEQCSKIPEQRTSVPEQHQQMQNSTYKDKALARYMSEQDDSVVSDKSADFFRQFERVYTHDITKNNMSAWRYLLNKPEYMHLLRQAAFTLKLTNTLKNIDDLYPAVWEYIIDRTRVPDTHPMYDRTTGELIRLMKSNSFKGEIIPQGIISPGILQTIIDEDDFTKGHDEYHRPAPMTMMKPKNGRKSEGKSGTIIFIIAFIIIILRALFS</sequence>
<accession>R7B1R4</accession>
<comment type="caution">
    <text evidence="2">The sequence shown here is derived from an EMBL/GenBank/DDBJ whole genome shotgun (WGS) entry which is preliminary data.</text>
</comment>